<proteinExistence type="predicted"/>
<dbReference type="Proteomes" id="UP000247838">
    <property type="component" value="Unassembled WGS sequence"/>
</dbReference>
<comment type="caution">
    <text evidence="1">The sequence shown here is derived from an EMBL/GenBank/DDBJ whole genome shotgun (WGS) entry which is preliminary data.</text>
</comment>
<name>A0A318MVR6_FRIPE</name>
<accession>A0A318MVR6</accession>
<dbReference type="RefSeq" id="WP_110443702.1">
    <property type="nucleotide sequence ID" value="NZ_QGLM01000014.1"/>
</dbReference>
<reference evidence="1 2" key="1">
    <citation type="submission" date="2018-05" db="EMBL/GenBank/DDBJ databases">
        <title>Reference genomes for bee gut microbiota database.</title>
        <authorList>
            <person name="Ellegaard K.M."/>
        </authorList>
    </citation>
    <scope>NUCLEOTIDE SEQUENCE [LARGE SCALE GENOMIC DNA]</scope>
    <source>
        <strain evidence="1 2">ESL0167</strain>
    </source>
</reference>
<organism evidence="1 2">
    <name type="scientific">Frischella perrara</name>
    <dbReference type="NCBI Taxonomy" id="1267021"/>
    <lineage>
        <taxon>Bacteria</taxon>
        <taxon>Pseudomonadati</taxon>
        <taxon>Pseudomonadota</taxon>
        <taxon>Gammaproteobacteria</taxon>
        <taxon>Orbales</taxon>
        <taxon>Orbaceae</taxon>
        <taxon>Frischella</taxon>
    </lineage>
</organism>
<evidence type="ECO:0000313" key="1">
    <source>
        <dbReference type="EMBL" id="PXY95183.1"/>
    </source>
</evidence>
<sequence>MSFVNEYVSDEDAQKYDLDNLWNKYDYSSNMLKMPELLNHFDVHQHIWCVDNERGYWLFNCGFLMSEESRSGYPEPSDKEVFILHVNGQNIEFILASHGMEATELYPIHFSYSLVSMSPSSLPNMSRESLLNILKDAINIFKYNGIRCLEENARTFIEFDF</sequence>
<gene>
    <name evidence="1" type="ORF">DKK76_06970</name>
</gene>
<evidence type="ECO:0000313" key="2">
    <source>
        <dbReference type="Proteomes" id="UP000247838"/>
    </source>
</evidence>
<protein>
    <submittedName>
        <fullName evidence="1">Uncharacterized protein</fullName>
    </submittedName>
</protein>
<dbReference type="AlphaFoldDB" id="A0A318MVR6"/>
<dbReference type="EMBL" id="QGLM01000014">
    <property type="protein sequence ID" value="PXY95183.1"/>
    <property type="molecule type" value="Genomic_DNA"/>
</dbReference>